<evidence type="ECO:0000256" key="1">
    <source>
        <dbReference type="ARBA" id="ARBA00022729"/>
    </source>
</evidence>
<proteinExistence type="predicted"/>
<protein>
    <submittedName>
        <fullName evidence="3">Phosphate transport system substrate-binding protein</fullName>
    </submittedName>
</protein>
<dbReference type="EMBL" id="OBMI01000002">
    <property type="protein sequence ID" value="SOB86839.1"/>
    <property type="molecule type" value="Genomic_DNA"/>
</dbReference>
<feature type="domain" description="PBP" evidence="2">
    <location>
        <begin position="22"/>
        <end position="301"/>
    </location>
</feature>
<dbReference type="PROSITE" id="PS51257">
    <property type="entry name" value="PROKAR_LIPOPROTEIN"/>
    <property type="match status" value="1"/>
</dbReference>
<keyword evidence="1" id="KW-0732">Signal</keyword>
<dbReference type="AlphaFoldDB" id="A0A285QZM9"/>
<dbReference type="Proteomes" id="UP000219494">
    <property type="component" value="Unassembled WGS sequence"/>
</dbReference>
<dbReference type="OrthoDB" id="9790048at2"/>
<name>A0A285QZM9_9SPHN</name>
<organism evidence="3 4">
    <name type="scientific">Sphingomonas guangdongensis</name>
    <dbReference type="NCBI Taxonomy" id="1141890"/>
    <lineage>
        <taxon>Bacteria</taxon>
        <taxon>Pseudomonadati</taxon>
        <taxon>Pseudomonadota</taxon>
        <taxon>Alphaproteobacteria</taxon>
        <taxon>Sphingomonadales</taxon>
        <taxon>Sphingomonadaceae</taxon>
        <taxon>Sphingomonas</taxon>
    </lineage>
</organism>
<reference evidence="3 4" key="1">
    <citation type="submission" date="2017-07" db="EMBL/GenBank/DDBJ databases">
        <authorList>
            <person name="Sun Z.S."/>
            <person name="Albrecht U."/>
            <person name="Echele G."/>
            <person name="Lee C.C."/>
        </authorList>
    </citation>
    <scope>NUCLEOTIDE SEQUENCE [LARGE SCALE GENOMIC DNA]</scope>
    <source>
        <strain evidence="3 4">CGMCC 1.12672</strain>
    </source>
</reference>
<evidence type="ECO:0000313" key="3">
    <source>
        <dbReference type="EMBL" id="SOB86839.1"/>
    </source>
</evidence>
<accession>A0A285QZM9</accession>
<keyword evidence="4" id="KW-1185">Reference proteome</keyword>
<sequence length="346" mass="36556">MIAHRRSLAGACALLALTACDGGGTTREQIKVVGSSTVYPFTTAVAETFVNSRPDAKAPVIESTGTGPGVKLFCAGIGPQHPDIVNASRRMRATELRTCQANGVADVMEVQVGTDGIALAESNNGPKLQLSRRDVYLALAASPNGRRNTARRWSDVNPALPALPIQVYGPPSTSGTRDAFAELVLMPACEANDPQARALKDRDPDAYAERCTKMRDDGAYVDKGENDNLIVQNLSTNPNAIGIFGYSYLEENAGALHGVPLEGVAPTYQSIASGRYPGARALYIYVKKAHLRAVPGLKEFLADYARAWGPDGPLVRRGLIAAGPEVRARAAAVVAGGQALDPAQLH</sequence>
<dbReference type="PANTHER" id="PTHR30570">
    <property type="entry name" value="PERIPLASMIC PHOSPHATE BINDING COMPONENT OF PHOSPHATE ABC TRANSPORTER"/>
    <property type="match status" value="1"/>
</dbReference>
<dbReference type="Gene3D" id="3.40.190.10">
    <property type="entry name" value="Periplasmic binding protein-like II"/>
    <property type="match status" value="2"/>
</dbReference>
<dbReference type="PANTHER" id="PTHR30570:SF1">
    <property type="entry name" value="PHOSPHATE-BINDING PROTEIN PSTS"/>
    <property type="match status" value="1"/>
</dbReference>
<dbReference type="InterPro" id="IPR024370">
    <property type="entry name" value="PBP_domain"/>
</dbReference>
<evidence type="ECO:0000259" key="2">
    <source>
        <dbReference type="Pfam" id="PF12849"/>
    </source>
</evidence>
<evidence type="ECO:0000313" key="4">
    <source>
        <dbReference type="Proteomes" id="UP000219494"/>
    </source>
</evidence>
<dbReference type="InterPro" id="IPR050811">
    <property type="entry name" value="Phosphate_ABC_transporter"/>
</dbReference>
<dbReference type="Pfam" id="PF12849">
    <property type="entry name" value="PBP_like_2"/>
    <property type="match status" value="1"/>
</dbReference>
<dbReference type="RefSeq" id="WP_097063809.1">
    <property type="nucleotide sequence ID" value="NZ_OBMI01000002.1"/>
</dbReference>
<dbReference type="SUPFAM" id="SSF53850">
    <property type="entry name" value="Periplasmic binding protein-like II"/>
    <property type="match status" value="1"/>
</dbReference>
<gene>
    <name evidence="3" type="ORF">SAMN06297144_1950</name>
</gene>